<evidence type="ECO:0000313" key="1">
    <source>
        <dbReference type="EMBL" id="DAF62335.1"/>
    </source>
</evidence>
<accession>A0A8S5TH68</accession>
<protein>
    <submittedName>
        <fullName evidence="1">Uncharacterized protein</fullName>
    </submittedName>
</protein>
<reference evidence="1" key="1">
    <citation type="journal article" date="2021" name="Proc. Natl. Acad. Sci. U.S.A.">
        <title>A Catalog of Tens of Thousands of Viruses from Human Metagenomes Reveals Hidden Associations with Chronic Diseases.</title>
        <authorList>
            <person name="Tisza M.J."/>
            <person name="Buck C.B."/>
        </authorList>
    </citation>
    <scope>NUCLEOTIDE SEQUENCE</scope>
    <source>
        <strain evidence="1">CtIty1</strain>
    </source>
</reference>
<organism evidence="1">
    <name type="scientific">Myoviridae sp. ctIty1</name>
    <dbReference type="NCBI Taxonomy" id="2827673"/>
    <lineage>
        <taxon>Viruses</taxon>
        <taxon>Duplodnaviria</taxon>
        <taxon>Heunggongvirae</taxon>
        <taxon>Uroviricota</taxon>
        <taxon>Caudoviricetes</taxon>
    </lineage>
</organism>
<proteinExistence type="predicted"/>
<sequence>MNIRIPYIMNPIHEGKYSTTIITKNGKTKKKANIIYRGFKIRPINIIYEDDIFA</sequence>
<name>A0A8S5TH68_9CAUD</name>
<dbReference type="EMBL" id="BK032823">
    <property type="protein sequence ID" value="DAF62335.1"/>
    <property type="molecule type" value="Genomic_DNA"/>
</dbReference>